<accession>A0A7J8Q4V7</accession>
<evidence type="ECO:0000313" key="1">
    <source>
        <dbReference type="EMBL" id="MBA0596575.1"/>
    </source>
</evidence>
<dbReference type="Proteomes" id="UP000593578">
    <property type="component" value="Unassembled WGS sequence"/>
</dbReference>
<proteinExistence type="predicted"/>
<protein>
    <recommendedName>
        <fullName evidence="3">DUF4283 domain-containing protein</fullName>
    </recommendedName>
</protein>
<dbReference type="EMBL" id="JABEZZ010000009">
    <property type="protein sequence ID" value="MBA0596575.1"/>
    <property type="molecule type" value="Genomic_DNA"/>
</dbReference>
<dbReference type="AlphaFoldDB" id="A0A7J8Q4V7"/>
<organism evidence="1 2">
    <name type="scientific">Gossypium raimondii</name>
    <name type="common">Peruvian cotton</name>
    <name type="synonym">Gossypium klotzschianum subsp. raimondii</name>
    <dbReference type="NCBI Taxonomy" id="29730"/>
    <lineage>
        <taxon>Eukaryota</taxon>
        <taxon>Viridiplantae</taxon>
        <taxon>Streptophyta</taxon>
        <taxon>Embryophyta</taxon>
        <taxon>Tracheophyta</taxon>
        <taxon>Spermatophyta</taxon>
        <taxon>Magnoliopsida</taxon>
        <taxon>eudicotyledons</taxon>
        <taxon>Gunneridae</taxon>
        <taxon>Pentapetalae</taxon>
        <taxon>rosids</taxon>
        <taxon>malvids</taxon>
        <taxon>Malvales</taxon>
        <taxon>Malvaceae</taxon>
        <taxon>Malvoideae</taxon>
        <taxon>Gossypium</taxon>
    </lineage>
</organism>
<feature type="non-terminal residue" evidence="1">
    <location>
        <position position="1"/>
    </location>
</feature>
<sequence>MRKNDVGEEDHLMAVDVIGISNGIEKPANSRVSFQDMLLGASRVRDRVRSNRIMMTYSFLIEMLLLEQRIVYPLFISLIGFIKSYIKSILKSIRDTIGKVIKLDVNTGNAQRGRFVRMAIFLDLNNPLVSKIKSLGEMNQENLISDENRKDLDIFGPWMVVNRRNSILSRKSAIGREERKGSTVSQGLDQALGLVDPNAAGSSKMVNGSSKQSAKVSAGLKTRGFGPFRMGSRLSGSKNFQRANTFIFFESNPTPYLCIEGEVNSKETPILISHDNSSRELNLLTQGTLRILVEKSVVTTLIPKFHSVIKFVGNRDPNSHSVDMNSAVSLSSLKIGNLKRFKNGSYNLRGKGNKF</sequence>
<reference evidence="1 2" key="1">
    <citation type="journal article" date="2019" name="Genome Biol. Evol.">
        <title>Insights into the evolution of the New World diploid cottons (Gossypium, subgenus Houzingenia) based on genome sequencing.</title>
        <authorList>
            <person name="Grover C.E."/>
            <person name="Arick M.A. 2nd"/>
            <person name="Thrash A."/>
            <person name="Conover J.L."/>
            <person name="Sanders W.S."/>
            <person name="Peterson D.G."/>
            <person name="Frelichowski J.E."/>
            <person name="Scheffler J.A."/>
            <person name="Scheffler B.E."/>
            <person name="Wendel J.F."/>
        </authorList>
    </citation>
    <scope>NUCLEOTIDE SEQUENCE [LARGE SCALE GENOMIC DNA]</scope>
    <source>
        <strain evidence="1">8</strain>
        <tissue evidence="1">Leaf</tissue>
    </source>
</reference>
<evidence type="ECO:0008006" key="3">
    <source>
        <dbReference type="Google" id="ProtNLM"/>
    </source>
</evidence>
<evidence type="ECO:0000313" key="2">
    <source>
        <dbReference type="Proteomes" id="UP000593578"/>
    </source>
</evidence>
<comment type="caution">
    <text evidence="1">The sequence shown here is derived from an EMBL/GenBank/DDBJ whole genome shotgun (WGS) entry which is preliminary data.</text>
</comment>
<name>A0A7J8Q4V7_GOSRA</name>
<gene>
    <name evidence="1" type="ORF">Gorai_013390</name>
</gene>